<keyword evidence="1" id="KW-0732">Signal</keyword>
<feature type="signal peptide" evidence="1">
    <location>
        <begin position="1"/>
        <end position="22"/>
    </location>
</feature>
<accession>A0A0B8QJY7</accession>
<dbReference type="EMBL" id="BBSC01000008">
    <property type="protein sequence ID" value="GAM77392.1"/>
    <property type="molecule type" value="Genomic_DNA"/>
</dbReference>
<evidence type="ECO:0000313" key="2">
    <source>
        <dbReference type="EMBL" id="GAM77392.1"/>
    </source>
</evidence>
<dbReference type="STRING" id="1481914.JCM19241_1862"/>
<proteinExistence type="predicted"/>
<feature type="chain" id="PRO_5002123378" evidence="1">
    <location>
        <begin position="23"/>
        <end position="135"/>
    </location>
</feature>
<evidence type="ECO:0000313" key="3">
    <source>
        <dbReference type="Proteomes" id="UP000031666"/>
    </source>
</evidence>
<reference evidence="2 3" key="2">
    <citation type="submission" date="2015-01" db="EMBL/GenBank/DDBJ databases">
        <authorList>
            <consortium name="NBRP consortium"/>
            <person name="Sawabe T."/>
            <person name="Meirelles P."/>
            <person name="Feng G."/>
            <person name="Sayaka M."/>
            <person name="Hattori M."/>
            <person name="Ohkuma M."/>
        </authorList>
    </citation>
    <scope>NUCLEOTIDE SEQUENCE [LARGE SCALE GENOMIC DNA]</scope>
    <source>
        <strain evidence="3">JCM 19241</strain>
    </source>
</reference>
<protein>
    <submittedName>
        <fullName evidence="2">Uncharacterized protein</fullName>
    </submittedName>
</protein>
<name>A0A0B8QJY7_9VIBR</name>
<dbReference type="AlphaFoldDB" id="A0A0B8QJY7"/>
<reference evidence="2 3" key="1">
    <citation type="submission" date="2015-01" db="EMBL/GenBank/DDBJ databases">
        <title>Vibrio sp. C94 JCM 19241 whole genome shotgun sequence.</title>
        <authorList>
            <person name="Sawabe T."/>
            <person name="Meirelles P."/>
            <person name="Feng G."/>
            <person name="Sayaka M."/>
            <person name="Hattori M."/>
            <person name="Ohkuma M."/>
        </authorList>
    </citation>
    <scope>NUCLEOTIDE SEQUENCE [LARGE SCALE GENOMIC DNA]</scope>
    <source>
        <strain evidence="3">JCM 19241</strain>
    </source>
</reference>
<gene>
    <name evidence="2" type="ORF">JCM19241_1862</name>
</gene>
<dbReference type="Proteomes" id="UP000031666">
    <property type="component" value="Unassembled WGS sequence"/>
</dbReference>
<organism evidence="2 3">
    <name type="scientific">Vibrio ishigakensis</name>
    <dbReference type="NCBI Taxonomy" id="1481914"/>
    <lineage>
        <taxon>Bacteria</taxon>
        <taxon>Pseudomonadati</taxon>
        <taxon>Pseudomonadota</taxon>
        <taxon>Gammaproteobacteria</taxon>
        <taxon>Vibrionales</taxon>
        <taxon>Vibrionaceae</taxon>
        <taxon>Vibrio</taxon>
    </lineage>
</organism>
<sequence>MAKGIGVLAVLVASILSFGAQAGQYLCSATQSSYEKPAELGEECPVGNALWGNSKPKHKNSTFWIQCGLFPEGLTMQQVETLYPNVSASIWNKQEKKGMRCLIGPYDDFSQVRLELTQLKTVTGFESAFIREVRK</sequence>
<comment type="caution">
    <text evidence="2">The sequence shown here is derived from an EMBL/GenBank/DDBJ whole genome shotgun (WGS) entry which is preliminary data.</text>
</comment>
<evidence type="ECO:0000256" key="1">
    <source>
        <dbReference type="SAM" id="SignalP"/>
    </source>
</evidence>